<feature type="transmembrane region" description="Helical" evidence="1">
    <location>
        <begin position="972"/>
        <end position="991"/>
    </location>
</feature>
<feature type="transmembrane region" description="Helical" evidence="1">
    <location>
        <begin position="14"/>
        <end position="32"/>
    </location>
</feature>
<keyword evidence="1" id="KW-0812">Transmembrane</keyword>
<feature type="transmembrane region" description="Helical" evidence="1">
    <location>
        <begin position="1003"/>
        <end position="1028"/>
    </location>
</feature>
<name>A0A6P1DW77_9GAMM</name>
<dbReference type="Gene3D" id="3.30.70.1430">
    <property type="entry name" value="Multidrug efflux transporter AcrB pore domain"/>
    <property type="match status" value="2"/>
</dbReference>
<reference evidence="3" key="1">
    <citation type="journal article" date="2020" name="Microbiol. Resour. Announc.">
        <title>Draft Genome Sequences of Thiorhodococcus mannitoliphagus and Thiorhodococcus minor, Purple Sulfur Photosynthetic Bacteria in the Gammaproteobacterial Family Chromatiaceae.</title>
        <authorList>
            <person name="Aviles F.A."/>
            <person name="Meyer T.E."/>
            <person name="Kyndt J.A."/>
        </authorList>
    </citation>
    <scope>NUCLEOTIDE SEQUENCE [LARGE SCALE GENOMIC DNA]</scope>
    <source>
        <strain evidence="3">DSM 18266</strain>
    </source>
</reference>
<feature type="transmembrane region" description="Helical" evidence="1">
    <location>
        <begin position="876"/>
        <end position="893"/>
    </location>
</feature>
<evidence type="ECO:0000313" key="3">
    <source>
        <dbReference type="Proteomes" id="UP000471640"/>
    </source>
</evidence>
<proteinExistence type="predicted"/>
<dbReference type="Gene3D" id="3.30.70.1320">
    <property type="entry name" value="Multidrug efflux transporter AcrB pore domain like"/>
    <property type="match status" value="1"/>
</dbReference>
<organism evidence="2 3">
    <name type="scientific">Thiorhodococcus mannitoliphagus</name>
    <dbReference type="NCBI Taxonomy" id="329406"/>
    <lineage>
        <taxon>Bacteria</taxon>
        <taxon>Pseudomonadati</taxon>
        <taxon>Pseudomonadota</taxon>
        <taxon>Gammaproteobacteria</taxon>
        <taxon>Chromatiales</taxon>
        <taxon>Chromatiaceae</taxon>
        <taxon>Thiorhodococcus</taxon>
    </lineage>
</organism>
<dbReference type="Gene3D" id="3.30.70.1440">
    <property type="entry name" value="Multidrug efflux transporter AcrB pore domain"/>
    <property type="match status" value="1"/>
</dbReference>
<keyword evidence="1" id="KW-1133">Transmembrane helix</keyword>
<protein>
    <submittedName>
        <fullName evidence="2">Efflux RND transporter permease subunit</fullName>
    </submittedName>
</protein>
<feature type="transmembrane region" description="Helical" evidence="1">
    <location>
        <begin position="926"/>
        <end position="951"/>
    </location>
</feature>
<dbReference type="Gene3D" id="3.30.2090.10">
    <property type="entry name" value="Multidrug efflux transporter AcrB TolC docking domain, DN and DC subdomains"/>
    <property type="match status" value="2"/>
</dbReference>
<dbReference type="GO" id="GO:0042910">
    <property type="term" value="F:xenobiotic transmembrane transporter activity"/>
    <property type="evidence" value="ECO:0007669"/>
    <property type="project" value="TreeGrafter"/>
</dbReference>
<evidence type="ECO:0000313" key="2">
    <source>
        <dbReference type="EMBL" id="NEX21413.1"/>
    </source>
</evidence>
<dbReference type="SUPFAM" id="SSF82714">
    <property type="entry name" value="Multidrug efflux transporter AcrB TolC docking domain, DN and DC subdomains"/>
    <property type="match status" value="2"/>
</dbReference>
<comment type="caution">
    <text evidence="2">The sequence shown here is derived from an EMBL/GenBank/DDBJ whole genome shotgun (WGS) entry which is preliminary data.</text>
</comment>
<dbReference type="Pfam" id="PF00873">
    <property type="entry name" value="ACR_tran"/>
    <property type="match status" value="1"/>
</dbReference>
<dbReference type="RefSeq" id="WP_164654514.1">
    <property type="nucleotide sequence ID" value="NZ_JAAIJR010000054.1"/>
</dbReference>
<dbReference type="AlphaFoldDB" id="A0A6P1DW77"/>
<sequence>MSEGLIAVFARHKLLANLLMGLIFILGGIALTRMNIQFFPTFALDFVSVRVVWSGASAEDVERAIVIPLEERLKTVDGLKKLTSTSSQGIASLSLELQDGTDPLLALDQARQRVDEFRNLPQEAETPQISRVSRYESVARLLVSGPSLAELRPWVRQFERELLARGIDRVDITGLPEERIAIEVPGRVLETLGLSLDGIGEQVSRLARDIPSGIAGEADGARELRSLEQRRDPVAFEDLPIVSSDRSLVRLGDVATIVREARPASLTLSAVQAEGAREQLDDGPATVELLVQRAEQGHSLKAAKVFEAWLKDTRPTLPPAIELQVFDASWESIKDRIDLLTYNGLQGLTLVLLMLYIFLPGRVAFWVAMGIPTAYLAALTLLWAFGGTINMISLFGLLLTLGIIDDDAIVIGEHAEAKYRQGLPPAEAAIAGARRMFWPVAASALTTVAAFLPLMLVGGIMGNILGDIPFVAIMVLIASLVEVFLVMPAHLRSAFEHHAESRVPRWRQRVNAGFDRFRDNVYRPLVVWALHWRGVTVSLVVVLMMLAVGLIAGGRVQFVFFPTPESQIVFANATFVAGTPREHTATFLNELERALIETEAELGDGLVEAAVARLGSTVAVDVGGGGQGDQLASVQVQLVPSEDRDVRNEQFLATWRKNVRMPAGLESLVVSSRRAGPPGRDLTLRLTGDDADKLKDAALQLAQSLESVPGVSDMVDDMPYGREQLIYKLTPAGQALGLTTETLGKQLRAAFDGHLAQLVQVGQDELEVRVLLPRAERTRLSALEQLLIRVPDGSFVPLTTVASWQTQRGFEALRHAEGRLAVEVSADIDRALSTPDNVRAAVSKELLPKLKREYGIDYSFEGRAADQRETLGDMRLGLILGLGMIYMVIAAVFGSWGWPLVVMTAIPLGLVGAVGGHWLLGLDLTLLSLFGLFGLAGIVVNNAIILVSMYHELRDEGMDIDSALVEAAVSRLRAMLLTSATTVVGLGPLIFETSLQAQFLIPMAVSLAFGVGFSTILVLIFTPALLSLHESLHARASRFWAWLMADTKTAPTTPGLDLGK</sequence>
<dbReference type="InterPro" id="IPR027463">
    <property type="entry name" value="AcrB_DN_DC_subdom"/>
</dbReference>
<accession>A0A6P1DW77</accession>
<dbReference type="PANTHER" id="PTHR32063">
    <property type="match status" value="1"/>
</dbReference>
<feature type="transmembrane region" description="Helical" evidence="1">
    <location>
        <begin position="900"/>
        <end position="920"/>
    </location>
</feature>
<dbReference type="GO" id="GO:0005886">
    <property type="term" value="C:plasma membrane"/>
    <property type="evidence" value="ECO:0007669"/>
    <property type="project" value="TreeGrafter"/>
</dbReference>
<reference evidence="2 3" key="2">
    <citation type="submission" date="2020-02" db="EMBL/GenBank/DDBJ databases">
        <title>Genome sequences of Thiorhodococcus mannitoliphagus and Thiorhodococcus minor, purple sulfur photosynthetic bacteria in the gammaproteobacterial family, Chromatiaceae.</title>
        <authorList>
            <person name="Aviles F.A."/>
            <person name="Meyer T.E."/>
            <person name="Kyndt J.A."/>
        </authorList>
    </citation>
    <scope>NUCLEOTIDE SEQUENCE [LARGE SCALE GENOMIC DNA]</scope>
    <source>
        <strain evidence="2 3">DSM 18266</strain>
    </source>
</reference>
<feature type="transmembrane region" description="Helical" evidence="1">
    <location>
        <begin position="440"/>
        <end position="462"/>
    </location>
</feature>
<feature type="transmembrane region" description="Helical" evidence="1">
    <location>
        <begin position="468"/>
        <end position="487"/>
    </location>
</feature>
<keyword evidence="1" id="KW-0472">Membrane</keyword>
<dbReference type="PRINTS" id="PR00702">
    <property type="entry name" value="ACRIFLAVINRP"/>
</dbReference>
<feature type="transmembrane region" description="Helical" evidence="1">
    <location>
        <begin position="525"/>
        <end position="552"/>
    </location>
</feature>
<dbReference type="Gene3D" id="1.20.1640.10">
    <property type="entry name" value="Multidrug efflux transporter AcrB transmembrane domain"/>
    <property type="match status" value="2"/>
</dbReference>
<evidence type="ECO:0000256" key="1">
    <source>
        <dbReference type="SAM" id="Phobius"/>
    </source>
</evidence>
<feature type="transmembrane region" description="Helical" evidence="1">
    <location>
        <begin position="339"/>
        <end position="359"/>
    </location>
</feature>
<dbReference type="EMBL" id="JAAIJR010000054">
    <property type="protein sequence ID" value="NEX21413.1"/>
    <property type="molecule type" value="Genomic_DNA"/>
</dbReference>
<dbReference type="SUPFAM" id="SSF82693">
    <property type="entry name" value="Multidrug efflux transporter AcrB pore domain, PN1, PN2, PC1 and PC2 subdomains"/>
    <property type="match status" value="1"/>
</dbReference>
<keyword evidence="3" id="KW-1185">Reference proteome</keyword>
<dbReference type="InterPro" id="IPR001036">
    <property type="entry name" value="Acrflvin-R"/>
</dbReference>
<gene>
    <name evidence="2" type="ORF">G3480_14000</name>
</gene>
<dbReference type="PANTHER" id="PTHR32063:SF33">
    <property type="entry name" value="RND SUPERFAMILY EFFLUX PUMP PERMEASE COMPONENT"/>
    <property type="match status" value="1"/>
</dbReference>
<dbReference type="Proteomes" id="UP000471640">
    <property type="component" value="Unassembled WGS sequence"/>
</dbReference>
<dbReference type="SUPFAM" id="SSF82866">
    <property type="entry name" value="Multidrug efflux transporter AcrB transmembrane domain"/>
    <property type="match status" value="2"/>
</dbReference>